<evidence type="ECO:0000259" key="1">
    <source>
        <dbReference type="Pfam" id="PF09828"/>
    </source>
</evidence>
<dbReference type="Pfam" id="PF20229">
    <property type="entry name" value="ChrB_N"/>
    <property type="match status" value="1"/>
</dbReference>
<dbReference type="InterPro" id="IPR046858">
    <property type="entry name" value="ChrB_N"/>
</dbReference>
<keyword evidence="4" id="KW-1185">Reference proteome</keyword>
<dbReference type="Pfam" id="PF09828">
    <property type="entry name" value="ChrB_C"/>
    <property type="match status" value="1"/>
</dbReference>
<dbReference type="AlphaFoldDB" id="A0A0F6W6P1"/>
<proteinExistence type="predicted"/>
<dbReference type="EMBL" id="CP011125">
    <property type="protein sequence ID" value="AKF08640.1"/>
    <property type="molecule type" value="Genomic_DNA"/>
</dbReference>
<evidence type="ECO:0000259" key="2">
    <source>
        <dbReference type="Pfam" id="PF20229"/>
    </source>
</evidence>
<dbReference type="Proteomes" id="UP000034883">
    <property type="component" value="Chromosome"/>
</dbReference>
<name>A0A0F6W6P1_9BACT</name>
<sequence length="322" mass="35570">MADEPRWILLVHQIPAKPDYLRVKIGRRLQRIGAVALKRTVYALPRSEQAREDFDWIRREIEAGGGEAMVIDASLAAGLSDAQVEDLFRTAREPDYGAIAAEARAIARALPRRALSDEKRHALASDVARLEHQLEELARIDFFDAPSREAVRGLVAALRARADAPVRDDAVAPAATPPRGRTWVTRAGVHVDRIASAWLVRRFIDPEATFKLVPPKGYVPLPGELRFDMDAAEYTHEGDLCTFEVLCRRFALDAPGLRAIAEIVHDIDLKDAKHARPETAGVAAAIAGIALLHREDEQRIAIGGALFEALLAAFARRARERT</sequence>
<accession>A0A0F6W6P1</accession>
<evidence type="ECO:0000313" key="4">
    <source>
        <dbReference type="Proteomes" id="UP000034883"/>
    </source>
</evidence>
<gene>
    <name evidence="3" type="ORF">DB32_005789</name>
</gene>
<dbReference type="KEGG" id="samy:DB32_005789"/>
<protein>
    <submittedName>
        <fullName evidence="3">Chromate resistance protein ChrB</fullName>
    </submittedName>
</protein>
<feature type="domain" description="ChrB N-terminal" evidence="2">
    <location>
        <begin position="22"/>
        <end position="114"/>
    </location>
</feature>
<reference evidence="3 4" key="1">
    <citation type="submission" date="2015-03" db="EMBL/GenBank/DDBJ databases">
        <title>Genome assembly of Sandaracinus amylolyticus DSM 53668.</title>
        <authorList>
            <person name="Sharma G."/>
            <person name="Subramanian S."/>
        </authorList>
    </citation>
    <scope>NUCLEOTIDE SEQUENCE [LARGE SCALE GENOMIC DNA]</scope>
    <source>
        <strain evidence="3 4">DSM 53668</strain>
    </source>
</reference>
<dbReference type="InterPro" id="IPR018634">
    <property type="entry name" value="ChrB_C"/>
</dbReference>
<organism evidence="3 4">
    <name type="scientific">Sandaracinus amylolyticus</name>
    <dbReference type="NCBI Taxonomy" id="927083"/>
    <lineage>
        <taxon>Bacteria</taxon>
        <taxon>Pseudomonadati</taxon>
        <taxon>Myxococcota</taxon>
        <taxon>Polyangia</taxon>
        <taxon>Polyangiales</taxon>
        <taxon>Sandaracinaceae</taxon>
        <taxon>Sandaracinus</taxon>
    </lineage>
</organism>
<evidence type="ECO:0000313" key="3">
    <source>
        <dbReference type="EMBL" id="AKF08640.1"/>
    </source>
</evidence>
<dbReference type="RefSeq" id="WP_205627085.1">
    <property type="nucleotide sequence ID" value="NZ_CP011125.1"/>
</dbReference>
<feature type="domain" description="ChrB C-terminal" evidence="1">
    <location>
        <begin position="183"/>
        <end position="313"/>
    </location>
</feature>
<dbReference type="STRING" id="927083.DB32_005789"/>